<dbReference type="HOGENOM" id="CLU_681823_0_0_1"/>
<dbReference type="Proteomes" id="UP000011668">
    <property type="component" value="Unassembled WGS sequence"/>
</dbReference>
<gene>
    <name evidence="1" type="ORF">AG1IA_06303</name>
</gene>
<dbReference type="AlphaFoldDB" id="L8WNV3"/>
<organism evidence="1 2">
    <name type="scientific">Thanatephorus cucumeris (strain AG1-IA)</name>
    <name type="common">Rice sheath blight fungus</name>
    <name type="synonym">Rhizoctonia solani</name>
    <dbReference type="NCBI Taxonomy" id="983506"/>
    <lineage>
        <taxon>Eukaryota</taxon>
        <taxon>Fungi</taxon>
        <taxon>Dikarya</taxon>
        <taxon>Basidiomycota</taxon>
        <taxon>Agaricomycotina</taxon>
        <taxon>Agaricomycetes</taxon>
        <taxon>Cantharellales</taxon>
        <taxon>Ceratobasidiaceae</taxon>
        <taxon>Rhizoctonia</taxon>
        <taxon>Rhizoctonia solani AG-1</taxon>
    </lineage>
</organism>
<reference evidence="1 2" key="1">
    <citation type="journal article" date="2013" name="Nat. Commun.">
        <title>The evolution and pathogenic mechanisms of the rice sheath blight pathogen.</title>
        <authorList>
            <person name="Zheng A."/>
            <person name="Lin R."/>
            <person name="Xu L."/>
            <person name="Qin P."/>
            <person name="Tang C."/>
            <person name="Ai P."/>
            <person name="Zhang D."/>
            <person name="Liu Y."/>
            <person name="Sun Z."/>
            <person name="Feng H."/>
            <person name="Wang Y."/>
            <person name="Chen Y."/>
            <person name="Liang X."/>
            <person name="Fu R."/>
            <person name="Li Q."/>
            <person name="Zhang J."/>
            <person name="Yu X."/>
            <person name="Xie Z."/>
            <person name="Ding L."/>
            <person name="Guan P."/>
            <person name="Tang J."/>
            <person name="Liang Y."/>
            <person name="Wang S."/>
            <person name="Deng Q."/>
            <person name="Li S."/>
            <person name="Zhu J."/>
            <person name="Wang L."/>
            <person name="Liu H."/>
            <person name="Li P."/>
        </authorList>
    </citation>
    <scope>NUCLEOTIDE SEQUENCE [LARGE SCALE GENOMIC DNA]</scope>
    <source>
        <strain evidence="2">AG-1 IA</strain>
    </source>
</reference>
<sequence>MHLRQLSRALTGACALFSLGAKSKFVEQQYEYRSVQIPVSQFYDNTATEDFDGNKAGYAIELLPTGELASENIRFALPKWGNGRPDNFVSHKQKISVNAGHVREFHILYAGDWIDGMHYLSCNVFWVTPFLQARMGPYHNTPDGRNYNITQVHHWSSTVSSVSPLKSIRFPPRSNLNRLHVFALSLVPAYAHDSHSGSPSPAVSVKNVRLTTLKTDEGNSIVEVTLANLRALATSDYYAFASENASTSTVYRHRSPILPHPDGNRQVVLGHKHRDHARDHEHYSSMVLTGPHQVIIRPIDGQIGLRTVTPGKVFRLMPGDDARVDVSVVFDPTSKGIFRSAVSVLETVATALGLPASMHRWITFRENSIEVEVILLSLETNSPTTRATGWELDLGNVDTLKRNV</sequence>
<accession>L8WNV3</accession>
<name>L8WNV3_THACA</name>
<evidence type="ECO:0000313" key="2">
    <source>
        <dbReference type="Proteomes" id="UP000011668"/>
    </source>
</evidence>
<dbReference type="EMBL" id="AFRT01001666">
    <property type="protein sequence ID" value="ELU39665.1"/>
    <property type="molecule type" value="Genomic_DNA"/>
</dbReference>
<keyword evidence="2" id="KW-1185">Reference proteome</keyword>
<dbReference type="OrthoDB" id="6039950at2759"/>
<dbReference type="STRING" id="983506.L8WNV3"/>
<comment type="caution">
    <text evidence="1">The sequence shown here is derived from an EMBL/GenBank/DDBJ whole genome shotgun (WGS) entry which is preliminary data.</text>
</comment>
<proteinExistence type="predicted"/>
<protein>
    <submittedName>
        <fullName evidence="1">Uncharacterized protein</fullName>
    </submittedName>
</protein>
<evidence type="ECO:0000313" key="1">
    <source>
        <dbReference type="EMBL" id="ELU39665.1"/>
    </source>
</evidence>